<comment type="similarity">
    <text evidence="2 13 14">Belongs to the UvrB family.</text>
</comment>
<dbReference type="GO" id="GO:0009432">
    <property type="term" value="P:SOS response"/>
    <property type="evidence" value="ECO:0007669"/>
    <property type="project" value="UniProtKB-UniRule"/>
</dbReference>
<dbReference type="GO" id="GO:0006289">
    <property type="term" value="P:nucleotide-excision repair"/>
    <property type="evidence" value="ECO:0007669"/>
    <property type="project" value="UniProtKB-UniRule"/>
</dbReference>
<dbReference type="PROSITE" id="PS51194">
    <property type="entry name" value="HELICASE_CTER"/>
    <property type="match status" value="1"/>
</dbReference>
<proteinExistence type="inferred from homology"/>
<dbReference type="PROSITE" id="PS50151">
    <property type="entry name" value="UVR"/>
    <property type="match status" value="1"/>
</dbReference>
<evidence type="ECO:0000256" key="16">
    <source>
        <dbReference type="SAM" id="MobiDB-lite"/>
    </source>
</evidence>
<dbReference type="Proteomes" id="UP000003208">
    <property type="component" value="Unassembled WGS sequence"/>
</dbReference>
<dbReference type="GO" id="GO:0009380">
    <property type="term" value="C:excinuclease repair complex"/>
    <property type="evidence" value="ECO:0007669"/>
    <property type="project" value="InterPro"/>
</dbReference>
<evidence type="ECO:0000259" key="17">
    <source>
        <dbReference type="PROSITE" id="PS50151"/>
    </source>
</evidence>
<dbReference type="GO" id="GO:0005737">
    <property type="term" value="C:cytoplasm"/>
    <property type="evidence" value="ECO:0007669"/>
    <property type="project" value="UniProtKB-SubCell"/>
</dbReference>
<dbReference type="Gene3D" id="3.40.50.300">
    <property type="entry name" value="P-loop containing nucleotide triphosphate hydrolases"/>
    <property type="match status" value="3"/>
</dbReference>
<dbReference type="FunFam" id="3.40.50.300:FF:000477">
    <property type="entry name" value="UvrABC system protein B"/>
    <property type="match status" value="1"/>
</dbReference>
<feature type="coiled-coil region" evidence="15">
    <location>
        <begin position="267"/>
        <end position="301"/>
    </location>
</feature>
<feature type="region of interest" description="Disordered" evidence="16">
    <location>
        <begin position="608"/>
        <end position="643"/>
    </location>
</feature>
<reference evidence="20 21" key="1">
    <citation type="journal article" date="2012" name="J. Bacteriol.">
        <title>Genome sequence of deep-sea manganese-oxidizing bacterium Marinobacter manganoxydans MnI7-9.</title>
        <authorList>
            <person name="Wang H."/>
            <person name="Li H."/>
            <person name="Shao Z."/>
            <person name="Liao S."/>
            <person name="Johnstone L."/>
            <person name="Rensing C."/>
            <person name="Wang G."/>
        </authorList>
    </citation>
    <scope>NUCLEOTIDE SEQUENCE [LARGE SCALE GENOMIC DNA]</scope>
    <source>
        <strain evidence="20 21">MnI7-9</strain>
    </source>
</reference>
<keyword evidence="3 13" id="KW-0963">Cytoplasm</keyword>
<protein>
    <recommendedName>
        <fullName evidence="12 13">UvrABC system protein B</fullName>
        <shortName evidence="13">Protein UvrB</shortName>
    </recommendedName>
    <alternativeName>
        <fullName evidence="13">Excinuclease ABC subunit B</fullName>
    </alternativeName>
</protein>
<dbReference type="EMBL" id="AGTR01000028">
    <property type="protein sequence ID" value="EHJ05070.1"/>
    <property type="molecule type" value="Genomic_DNA"/>
</dbReference>
<evidence type="ECO:0000256" key="14">
    <source>
        <dbReference type="RuleBase" id="RU003587"/>
    </source>
</evidence>
<keyword evidence="21" id="KW-1185">Reference proteome</keyword>
<comment type="function">
    <text evidence="13">The UvrABC repair system catalyzes the recognition and processing of DNA lesions. A damage recognition complex composed of 2 UvrA and 2 UvrB subunits scans DNA for abnormalities. Upon binding of the UvrA(2)B(2) complex to a putative damaged site, the DNA wraps around one UvrB monomer. DNA wrap is dependent on ATP binding by UvrB and probably causes local melting of the DNA helix, facilitating insertion of UvrB beta-hairpin between the DNA strands. Then UvrB probes one DNA strand for the presence of a lesion. If a lesion is found the UvrA subunits dissociate and the UvrB-DNA preincision complex is formed. This complex is subsequently bound by UvrC and the second UvrB is released. If no lesion is found, the DNA wraps around the other UvrB subunit that will check the other stand for damage.</text>
</comment>
<dbReference type="InterPro" id="IPR024759">
    <property type="entry name" value="UvrB_YAD/RRR_dom"/>
</dbReference>
<evidence type="ECO:0000256" key="4">
    <source>
        <dbReference type="ARBA" id="ARBA00022741"/>
    </source>
</evidence>
<dbReference type="CDD" id="cd17916">
    <property type="entry name" value="DEXHc_UvrB"/>
    <property type="match status" value="1"/>
</dbReference>
<dbReference type="PROSITE" id="PS51192">
    <property type="entry name" value="HELICASE_ATP_BIND_1"/>
    <property type="match status" value="1"/>
</dbReference>
<dbReference type="Gene3D" id="4.10.860.10">
    <property type="entry name" value="UVR domain"/>
    <property type="match status" value="1"/>
</dbReference>
<gene>
    <name evidence="13" type="primary">uvrB</name>
    <name evidence="20" type="ORF">KYE_07844</name>
</gene>
<organism evidence="20 21">
    <name type="scientific">Marinobacter manganoxydans MnI7-9</name>
    <dbReference type="NCBI Taxonomy" id="1094979"/>
    <lineage>
        <taxon>Bacteria</taxon>
        <taxon>Pseudomonadati</taxon>
        <taxon>Pseudomonadota</taxon>
        <taxon>Gammaproteobacteria</taxon>
        <taxon>Pseudomonadales</taxon>
        <taxon>Marinobacteraceae</taxon>
        <taxon>Marinobacter</taxon>
    </lineage>
</organism>
<dbReference type="InterPro" id="IPR001943">
    <property type="entry name" value="UVR_dom"/>
</dbReference>
<keyword evidence="9 13" id="KW-0234">DNA repair</keyword>
<dbReference type="SUPFAM" id="SSF46600">
    <property type="entry name" value="C-terminal UvrC-binding domain of UvrB"/>
    <property type="match status" value="1"/>
</dbReference>
<evidence type="ECO:0000256" key="5">
    <source>
        <dbReference type="ARBA" id="ARBA00022763"/>
    </source>
</evidence>
<dbReference type="SUPFAM" id="SSF52540">
    <property type="entry name" value="P-loop containing nucleoside triphosphate hydrolases"/>
    <property type="match status" value="2"/>
</dbReference>
<evidence type="ECO:0000256" key="10">
    <source>
        <dbReference type="ARBA" id="ARBA00023236"/>
    </source>
</evidence>
<dbReference type="InterPro" id="IPR027417">
    <property type="entry name" value="P-loop_NTPase"/>
</dbReference>
<keyword evidence="5 13" id="KW-0227">DNA damage</keyword>
<dbReference type="GO" id="GO:0005524">
    <property type="term" value="F:ATP binding"/>
    <property type="evidence" value="ECO:0007669"/>
    <property type="project" value="UniProtKB-UniRule"/>
</dbReference>
<dbReference type="Pfam" id="PF00271">
    <property type="entry name" value="Helicase_C"/>
    <property type="match status" value="1"/>
</dbReference>
<dbReference type="Pfam" id="PF04851">
    <property type="entry name" value="ResIII"/>
    <property type="match status" value="1"/>
</dbReference>
<feature type="domain" description="Helicase C-terminal" evidence="19">
    <location>
        <begin position="440"/>
        <end position="606"/>
    </location>
</feature>
<keyword evidence="4 13" id="KW-0547">Nucleotide-binding</keyword>
<evidence type="ECO:0000259" key="18">
    <source>
        <dbReference type="PROSITE" id="PS51192"/>
    </source>
</evidence>
<feature type="binding site" evidence="13">
    <location>
        <begin position="49"/>
        <end position="56"/>
    </location>
    <ligand>
        <name>ATP</name>
        <dbReference type="ChEBI" id="CHEBI:30616"/>
    </ligand>
</feature>
<keyword evidence="15" id="KW-0175">Coiled coil</keyword>
<evidence type="ECO:0000256" key="15">
    <source>
        <dbReference type="SAM" id="Coils"/>
    </source>
</evidence>
<dbReference type="InterPro" id="IPR014001">
    <property type="entry name" value="Helicase_ATP-bd"/>
</dbReference>
<sequence length="686" mass="77811">MASNQANVSAREGVFQVDSPFQPAGDQPKAIEGLVDGIHSGLAHQTLLGVTGSGKTFTIANVIQQVQRPTIIMAHNKTLAAQLYGEFKEFFPDNAVEYFVSYYDYYQPEAYVPSSDTFIEKDASINEHIEQMRLSATKALLERPDAIIVATVSSIYGLGDPQSYLKMMLHLDRGDQIDQRYILRRLAELQYTRNDIEFHRANYRVRGDVIDVFPAESEKEAIRIELFDDEVENLSYFDPLTGEVLRRVPRVTIYPKSHYVTPRQTVLDAVEHIKVELDGRLQQLRDNNRLVEAQRLEERTRYDIEMMLELGYCNGIENYSRYLSGRRPGEAPPTLFDYLPPNALLVVDESHVTIPQIGAMYKGDRSRKETLVEYGFRLPSALDNRPMKFEEWERIAPQMIFVSATPSTYEAEHAGQVVEQVVRPTGLLDPEIEVRPASTQVDDLLSEIHTRVKVKERVLVTTLTKRMAEDLTDFLMEHDIKVRYLHSDIDTVERVEIIRDLRRGEFDVLVGINLLREGLDMPEVSLVAILDADKEGFLRSERSLIQTMGRAARNVHGKAILYGDRITGSMQRAIDETGRRRAKQEAHNLEQGITPQGLNKKIADIMEGAGGGGRGRRKAERPGQKAAEEAEQYRAKAGNRSPEEVLKEVSRLEDEMYKAASELDFETAARLRDDIAELKEAALRTG</sequence>
<dbReference type="InterPro" id="IPR041471">
    <property type="entry name" value="UvrB_inter"/>
</dbReference>
<evidence type="ECO:0000256" key="9">
    <source>
        <dbReference type="ARBA" id="ARBA00023204"/>
    </source>
</evidence>
<dbReference type="Pfam" id="PF02151">
    <property type="entry name" value="UVR"/>
    <property type="match status" value="1"/>
</dbReference>
<evidence type="ECO:0000256" key="11">
    <source>
        <dbReference type="ARBA" id="ARBA00026033"/>
    </source>
</evidence>
<dbReference type="GO" id="GO:0016887">
    <property type="term" value="F:ATP hydrolysis activity"/>
    <property type="evidence" value="ECO:0007669"/>
    <property type="project" value="InterPro"/>
</dbReference>
<dbReference type="HAMAP" id="MF_00204">
    <property type="entry name" value="UvrB"/>
    <property type="match status" value="1"/>
</dbReference>
<comment type="subunit">
    <text evidence="11 13 14">Forms a heterotetramer with UvrA during the search for lesions. Interacts with UvrC in an incision complex.</text>
</comment>
<feature type="short sequence motif" description="Beta-hairpin" evidence="13">
    <location>
        <begin position="102"/>
        <end position="125"/>
    </location>
</feature>
<evidence type="ECO:0000256" key="12">
    <source>
        <dbReference type="ARBA" id="ARBA00029504"/>
    </source>
</evidence>
<dbReference type="InterPro" id="IPR006935">
    <property type="entry name" value="Helicase/UvrB_N"/>
</dbReference>
<feature type="domain" description="UVR" evidence="17">
    <location>
        <begin position="646"/>
        <end position="681"/>
    </location>
</feature>
<dbReference type="Pfam" id="PF17757">
    <property type="entry name" value="UvrB_inter"/>
    <property type="match status" value="1"/>
</dbReference>
<dbReference type="InterPro" id="IPR001650">
    <property type="entry name" value="Helicase_C-like"/>
</dbReference>
<dbReference type="Pfam" id="PF12344">
    <property type="entry name" value="UvrB"/>
    <property type="match status" value="1"/>
</dbReference>
<evidence type="ECO:0000256" key="6">
    <source>
        <dbReference type="ARBA" id="ARBA00022769"/>
    </source>
</evidence>
<dbReference type="RefSeq" id="WP_008172053.1">
    <property type="nucleotide sequence ID" value="NZ_AGTR01000028.1"/>
</dbReference>
<evidence type="ECO:0000256" key="13">
    <source>
        <dbReference type="HAMAP-Rule" id="MF_00204"/>
    </source>
</evidence>
<dbReference type="NCBIfam" id="TIGR00631">
    <property type="entry name" value="uvrb"/>
    <property type="match status" value="1"/>
</dbReference>
<evidence type="ECO:0000256" key="8">
    <source>
        <dbReference type="ARBA" id="ARBA00022881"/>
    </source>
</evidence>
<dbReference type="SMART" id="SM00490">
    <property type="entry name" value="HELICc"/>
    <property type="match status" value="1"/>
</dbReference>
<accession>G6YRW2</accession>
<dbReference type="PANTHER" id="PTHR24029">
    <property type="entry name" value="UVRABC SYSTEM PROTEIN B"/>
    <property type="match status" value="1"/>
</dbReference>
<evidence type="ECO:0000256" key="1">
    <source>
        <dbReference type="ARBA" id="ARBA00004496"/>
    </source>
</evidence>
<dbReference type="SMART" id="SM00487">
    <property type="entry name" value="DEXDc"/>
    <property type="match status" value="1"/>
</dbReference>
<keyword evidence="6 13" id="KW-0228">DNA excision</keyword>
<dbReference type="PATRIC" id="fig|1094979.3.peg.1519"/>
<comment type="subcellular location">
    <subcellularLocation>
        <location evidence="1 13 14">Cytoplasm</location>
    </subcellularLocation>
</comment>
<keyword evidence="10 13" id="KW-0742">SOS response</keyword>
<evidence type="ECO:0000256" key="3">
    <source>
        <dbReference type="ARBA" id="ARBA00022490"/>
    </source>
</evidence>
<evidence type="ECO:0000313" key="21">
    <source>
        <dbReference type="Proteomes" id="UP000003208"/>
    </source>
</evidence>
<keyword evidence="7 13" id="KW-0067">ATP-binding</keyword>
<evidence type="ECO:0000313" key="20">
    <source>
        <dbReference type="EMBL" id="EHJ05070.1"/>
    </source>
</evidence>
<dbReference type="PANTHER" id="PTHR24029:SF0">
    <property type="entry name" value="UVRABC SYSTEM PROTEIN B"/>
    <property type="match status" value="1"/>
</dbReference>
<evidence type="ECO:0000256" key="2">
    <source>
        <dbReference type="ARBA" id="ARBA00008533"/>
    </source>
</evidence>
<dbReference type="InterPro" id="IPR036876">
    <property type="entry name" value="UVR_dom_sf"/>
</dbReference>
<dbReference type="InterPro" id="IPR004807">
    <property type="entry name" value="UvrB"/>
</dbReference>
<feature type="compositionally biased region" description="Basic and acidic residues" evidence="16">
    <location>
        <begin position="620"/>
        <end position="634"/>
    </location>
</feature>
<dbReference type="GO" id="GO:0003677">
    <property type="term" value="F:DNA binding"/>
    <property type="evidence" value="ECO:0007669"/>
    <property type="project" value="UniProtKB-UniRule"/>
</dbReference>
<comment type="domain">
    <text evidence="13">The beta-hairpin motif is involved in DNA binding.</text>
</comment>
<dbReference type="GO" id="GO:0009381">
    <property type="term" value="F:excinuclease ABC activity"/>
    <property type="evidence" value="ECO:0007669"/>
    <property type="project" value="UniProtKB-UniRule"/>
</dbReference>
<dbReference type="CDD" id="cd18790">
    <property type="entry name" value="SF2_C_UvrB"/>
    <property type="match status" value="1"/>
</dbReference>
<feature type="domain" description="Helicase ATP-binding" evidence="18">
    <location>
        <begin position="36"/>
        <end position="169"/>
    </location>
</feature>
<evidence type="ECO:0000256" key="7">
    <source>
        <dbReference type="ARBA" id="ARBA00022840"/>
    </source>
</evidence>
<evidence type="ECO:0000259" key="19">
    <source>
        <dbReference type="PROSITE" id="PS51194"/>
    </source>
</evidence>
<name>G6YRW2_9GAMM</name>
<dbReference type="AlphaFoldDB" id="G6YRW2"/>
<keyword evidence="8 13" id="KW-0267">Excision nuclease</keyword>
<dbReference type="NCBIfam" id="NF003673">
    <property type="entry name" value="PRK05298.1"/>
    <property type="match status" value="1"/>
</dbReference>